<dbReference type="SFLD" id="SFLDS00019">
    <property type="entry name" value="Glutathione_Transferase_(cytos"/>
    <property type="match status" value="1"/>
</dbReference>
<dbReference type="Gene3D" id="3.40.30.10">
    <property type="entry name" value="Glutaredoxin"/>
    <property type="match status" value="1"/>
</dbReference>
<organism evidence="3 4">
    <name type="scientific">Microvirga subterranea</name>
    <dbReference type="NCBI Taxonomy" id="186651"/>
    <lineage>
        <taxon>Bacteria</taxon>
        <taxon>Pseudomonadati</taxon>
        <taxon>Pseudomonadota</taxon>
        <taxon>Alphaproteobacteria</taxon>
        <taxon>Hyphomicrobiales</taxon>
        <taxon>Methylobacteriaceae</taxon>
        <taxon>Microvirga</taxon>
    </lineage>
</organism>
<dbReference type="InterPro" id="IPR040079">
    <property type="entry name" value="Glutathione_S-Trfase"/>
</dbReference>
<reference evidence="3 4" key="1">
    <citation type="submission" date="2018-07" db="EMBL/GenBank/DDBJ databases">
        <title>Genomic Encyclopedia of Type Strains, Phase IV (KMG-IV): sequencing the most valuable type-strain genomes for metagenomic binning, comparative biology and taxonomic classification.</title>
        <authorList>
            <person name="Goeker M."/>
        </authorList>
    </citation>
    <scope>NUCLEOTIDE SEQUENCE [LARGE SCALE GENOMIC DNA]</scope>
    <source>
        <strain evidence="3 4">DSM 14364</strain>
    </source>
</reference>
<sequence>MIILHTWTTPNGRKASIMLEETGLSYEVRPVNIGKNEQFSPDFLAISPNNKIPAIIDKEADDGPLTLFESGAILTYLAEKSGRFLAPSGPARYKALEWVYWQVGGQGPMLGQLGFFAKRSDEKAPLAIQRFTDEADRLLRVMERRLAEVPYLAGAEYTIADIAAYPWTVAATTFLKDVLADSLATKPALNRWLQVVGERPAVQRGMAVPNPQGS</sequence>
<evidence type="ECO:0000313" key="4">
    <source>
        <dbReference type="Proteomes" id="UP000254925"/>
    </source>
</evidence>
<dbReference type="SUPFAM" id="SSF52833">
    <property type="entry name" value="Thioredoxin-like"/>
    <property type="match status" value="1"/>
</dbReference>
<dbReference type="InterPro" id="IPR036282">
    <property type="entry name" value="Glutathione-S-Trfase_C_sf"/>
</dbReference>
<dbReference type="CDD" id="cd03178">
    <property type="entry name" value="GST_C_Ure2p_like"/>
    <property type="match status" value="1"/>
</dbReference>
<dbReference type="Pfam" id="PF13410">
    <property type="entry name" value="GST_C_2"/>
    <property type="match status" value="1"/>
</dbReference>
<evidence type="ECO:0000259" key="1">
    <source>
        <dbReference type="PROSITE" id="PS50404"/>
    </source>
</evidence>
<dbReference type="Pfam" id="PF02798">
    <property type="entry name" value="GST_N"/>
    <property type="match status" value="1"/>
</dbReference>
<comment type="caution">
    <text evidence="3">The sequence shown here is derived from an EMBL/GenBank/DDBJ whole genome shotgun (WGS) entry which is preliminary data.</text>
</comment>
<proteinExistence type="predicted"/>
<dbReference type="PROSITE" id="PS50405">
    <property type="entry name" value="GST_CTER"/>
    <property type="match status" value="1"/>
</dbReference>
<name>A0A370H5E3_9HYPH</name>
<dbReference type="CDD" id="cd03048">
    <property type="entry name" value="GST_N_Ure2p_like"/>
    <property type="match status" value="1"/>
</dbReference>
<accession>A0A370H5E3</accession>
<protein>
    <submittedName>
        <fullName evidence="3">GST-like protein</fullName>
    </submittedName>
</protein>
<feature type="domain" description="GST C-terminal" evidence="2">
    <location>
        <begin position="88"/>
        <end position="214"/>
    </location>
</feature>
<dbReference type="RefSeq" id="WP_114773133.1">
    <property type="nucleotide sequence ID" value="NZ_QQBB01000018.1"/>
</dbReference>
<dbReference type="InterPro" id="IPR036249">
    <property type="entry name" value="Thioredoxin-like_sf"/>
</dbReference>
<evidence type="ECO:0000313" key="3">
    <source>
        <dbReference type="EMBL" id="RDI51353.1"/>
    </source>
</evidence>
<dbReference type="PANTHER" id="PTHR44051">
    <property type="entry name" value="GLUTATHIONE S-TRANSFERASE-RELATED"/>
    <property type="match status" value="1"/>
</dbReference>
<dbReference type="InterPro" id="IPR010987">
    <property type="entry name" value="Glutathione-S-Trfase_C-like"/>
</dbReference>
<dbReference type="PANTHER" id="PTHR44051:SF19">
    <property type="entry name" value="DISULFIDE-BOND OXIDOREDUCTASE YFCG"/>
    <property type="match status" value="1"/>
</dbReference>
<feature type="domain" description="GST N-terminal" evidence="1">
    <location>
        <begin position="1"/>
        <end position="85"/>
    </location>
</feature>
<dbReference type="AlphaFoldDB" id="A0A370H5E3"/>
<gene>
    <name evidence="3" type="ORF">DES45_1189</name>
</gene>
<dbReference type="SFLD" id="SFLDG00358">
    <property type="entry name" value="Main_(cytGST)"/>
    <property type="match status" value="1"/>
</dbReference>
<dbReference type="EMBL" id="QQBB01000018">
    <property type="protein sequence ID" value="RDI51353.1"/>
    <property type="molecule type" value="Genomic_DNA"/>
</dbReference>
<dbReference type="PROSITE" id="PS50404">
    <property type="entry name" value="GST_NTER"/>
    <property type="match status" value="1"/>
</dbReference>
<dbReference type="Gene3D" id="1.20.1050.10">
    <property type="match status" value="1"/>
</dbReference>
<dbReference type="OrthoDB" id="9803562at2"/>
<keyword evidence="4" id="KW-1185">Reference proteome</keyword>
<dbReference type="InterPro" id="IPR004045">
    <property type="entry name" value="Glutathione_S-Trfase_N"/>
</dbReference>
<dbReference type="SUPFAM" id="SSF47616">
    <property type="entry name" value="GST C-terminal domain-like"/>
    <property type="match status" value="1"/>
</dbReference>
<evidence type="ECO:0000259" key="2">
    <source>
        <dbReference type="PROSITE" id="PS50405"/>
    </source>
</evidence>
<dbReference type="SFLD" id="SFLDG01151">
    <property type="entry name" value="Main.2:_Nu-like"/>
    <property type="match status" value="1"/>
</dbReference>
<dbReference type="Proteomes" id="UP000254925">
    <property type="component" value="Unassembled WGS sequence"/>
</dbReference>